<dbReference type="PATRIC" id="fig|2234.6.peg.1380"/>
<sequence>VELIGKFGLLPNDALIAATCKHYEDFRQVDFLEVVEP</sequence>
<dbReference type="Proteomes" id="UP000054307">
    <property type="component" value="Unassembled WGS sequence"/>
</dbReference>
<dbReference type="EMBL" id="LGEQ01000065">
    <property type="protein sequence ID" value="KUJ92588.1"/>
    <property type="molecule type" value="Genomic_DNA"/>
</dbReference>
<comment type="caution">
    <text evidence="1">The sequence shown here is derived from an EMBL/GenBank/DDBJ whole genome shotgun (WGS) entry which is preliminary data.</text>
</comment>
<evidence type="ECO:0000313" key="2">
    <source>
        <dbReference type="Proteomes" id="UP000054307"/>
    </source>
</evidence>
<organism evidence="1 2">
    <name type="scientific">Archaeoglobus fulgidus</name>
    <dbReference type="NCBI Taxonomy" id="2234"/>
    <lineage>
        <taxon>Archaea</taxon>
        <taxon>Methanobacteriati</taxon>
        <taxon>Methanobacteriota</taxon>
        <taxon>Archaeoglobi</taxon>
        <taxon>Archaeoglobales</taxon>
        <taxon>Archaeoglobaceae</taxon>
        <taxon>Archaeoglobus</taxon>
    </lineage>
</organism>
<proteinExistence type="predicted"/>
<feature type="non-terminal residue" evidence="1">
    <location>
        <position position="1"/>
    </location>
</feature>
<name>A0A101DBP3_ARCFL</name>
<gene>
    <name evidence="1" type="ORF">XD40_2208</name>
</gene>
<evidence type="ECO:0000313" key="1">
    <source>
        <dbReference type="EMBL" id="KUJ92588.1"/>
    </source>
</evidence>
<accession>A0A101DBP3</accession>
<protein>
    <submittedName>
        <fullName evidence="1">Uncharacterized protein</fullName>
    </submittedName>
</protein>
<dbReference type="AlphaFoldDB" id="A0A101DBP3"/>
<reference evidence="2" key="1">
    <citation type="journal article" date="2015" name="MBio">
        <title>Genome-Resolved Metagenomic Analysis Reveals Roles for Candidate Phyla and Other Microbial Community Members in Biogeochemical Transformations in Oil Reservoirs.</title>
        <authorList>
            <person name="Hu P."/>
            <person name="Tom L."/>
            <person name="Singh A."/>
            <person name="Thomas B.C."/>
            <person name="Baker B.J."/>
            <person name="Piceno Y.M."/>
            <person name="Andersen G.L."/>
            <person name="Banfield J.F."/>
        </authorList>
    </citation>
    <scope>NUCLEOTIDE SEQUENCE [LARGE SCALE GENOMIC DNA]</scope>
</reference>